<reference evidence="1 2" key="1">
    <citation type="journal article" date="2013" name="PLoS Genet.">
        <title>Genomic mechanisms accounting for the adaptation to parasitism in nematode-trapping fungi.</title>
        <authorList>
            <person name="Meerupati T."/>
            <person name="Andersson K.M."/>
            <person name="Friman E."/>
            <person name="Kumar D."/>
            <person name="Tunlid A."/>
            <person name="Ahren D."/>
        </authorList>
    </citation>
    <scope>NUCLEOTIDE SEQUENCE [LARGE SCALE GENOMIC DNA]</scope>
    <source>
        <strain evidence="1 2">CBS 200.50</strain>
    </source>
</reference>
<protein>
    <submittedName>
        <fullName evidence="1">Uncharacterized protein</fullName>
    </submittedName>
</protein>
<sequence>MAAKLPLIAKKNIRDEYTAKIPGLQEKLKEYTGEDYEFISLPDFDVLFQGINQDESYQKESIGTIAYNAYESLVDKIKYILQSNDEEIFKAHFNQVVSARKIVIVIEDMPSGYACCRVKDGVLELVYKTQNYGTNTSYLADELQKELDKAFAATNKGELPLSARLGFKQDFLDKKEKLEEDIAEELEGNKITLVADPAEIWRLAVEEFDKLKKRDQSEIDLESVGRNMGAAIFAYFEGFKSALNYQFKQDEMMIEGFLDLCPKKEVHFKLVPKGSLSKDRSYNDGIFEDDAYVIRATPQTWYTNVSYACDQLEKLL</sequence>
<accession>S8C2N6</accession>
<organism evidence="1 2">
    <name type="scientific">Dactylellina haptotyla (strain CBS 200.50)</name>
    <name type="common">Nematode-trapping fungus</name>
    <name type="synonym">Monacrosporium haptotylum</name>
    <dbReference type="NCBI Taxonomy" id="1284197"/>
    <lineage>
        <taxon>Eukaryota</taxon>
        <taxon>Fungi</taxon>
        <taxon>Dikarya</taxon>
        <taxon>Ascomycota</taxon>
        <taxon>Pezizomycotina</taxon>
        <taxon>Orbiliomycetes</taxon>
        <taxon>Orbiliales</taxon>
        <taxon>Orbiliaceae</taxon>
        <taxon>Dactylellina</taxon>
    </lineage>
</organism>
<evidence type="ECO:0000313" key="1">
    <source>
        <dbReference type="EMBL" id="EPS41892.1"/>
    </source>
</evidence>
<proteinExistence type="predicted"/>
<dbReference type="HOGENOM" id="CLU_061413_0_0_1"/>
<dbReference type="EMBL" id="AQGS01000132">
    <property type="protein sequence ID" value="EPS41892.1"/>
    <property type="molecule type" value="Genomic_DNA"/>
</dbReference>
<evidence type="ECO:0000313" key="2">
    <source>
        <dbReference type="Proteomes" id="UP000015100"/>
    </source>
</evidence>
<dbReference type="eggNOG" id="ENOG502S7M4">
    <property type="taxonomic scope" value="Eukaryota"/>
</dbReference>
<gene>
    <name evidence="1" type="ORF">H072_4135</name>
</gene>
<dbReference type="Proteomes" id="UP000015100">
    <property type="component" value="Unassembled WGS sequence"/>
</dbReference>
<name>S8C2N6_DACHA</name>
<reference evidence="2" key="2">
    <citation type="submission" date="2013-04" db="EMBL/GenBank/DDBJ databases">
        <title>Genomic mechanisms accounting for the adaptation to parasitism in nematode-trapping fungi.</title>
        <authorList>
            <person name="Ahren D.G."/>
        </authorList>
    </citation>
    <scope>NUCLEOTIDE SEQUENCE [LARGE SCALE GENOMIC DNA]</scope>
    <source>
        <strain evidence="2">CBS 200.50</strain>
    </source>
</reference>
<keyword evidence="2" id="KW-1185">Reference proteome</keyword>
<dbReference type="OrthoDB" id="2364174at2759"/>
<dbReference type="AlphaFoldDB" id="S8C2N6"/>
<comment type="caution">
    <text evidence="1">The sequence shown here is derived from an EMBL/GenBank/DDBJ whole genome shotgun (WGS) entry which is preliminary data.</text>
</comment>
<dbReference type="OMA" id="RDSWENT"/>